<dbReference type="SUPFAM" id="SSF48371">
    <property type="entry name" value="ARM repeat"/>
    <property type="match status" value="1"/>
</dbReference>
<dbReference type="Gene3D" id="1.25.10.10">
    <property type="entry name" value="Leucine-rich Repeat Variant"/>
    <property type="match status" value="1"/>
</dbReference>
<protein>
    <recommendedName>
        <fullName evidence="3">HEAT repeat domain-containing protein</fullName>
    </recommendedName>
</protein>
<comment type="caution">
    <text evidence="2">The sequence shown here is derived from an EMBL/GenBank/DDBJ whole genome shotgun (WGS) entry which is preliminary data.</text>
</comment>
<sequence>IEGEKHSPETKKAYFSEISKRAYPKIGPRGAALDGWFAQIYGDVFYRLKHYDKEWLAEQTNEFLDKNYSWMDEGERQKVINEAVKLDKLFAGPEKVSRTTFHSFNPFVAAGVTAAAGSTLSKLKDSRVISSIIIVITGIWVFMKLGNWFVFQQLKHVNENVGFQKSMIAKGGDAIALLGKALKYHNPDVRNGAAILLGKLKEHTSYNTDSRDLLEEVFINANEYEYVRQSAADAFGRIGGDRAIRRFIY</sequence>
<evidence type="ECO:0000256" key="1">
    <source>
        <dbReference type="SAM" id="Phobius"/>
    </source>
</evidence>
<keyword evidence="1" id="KW-0472">Membrane</keyword>
<gene>
    <name evidence="2" type="ORF">S01H1_67061</name>
</gene>
<name>X0WXY9_9ZZZZ</name>
<organism evidence="2">
    <name type="scientific">marine sediment metagenome</name>
    <dbReference type="NCBI Taxonomy" id="412755"/>
    <lineage>
        <taxon>unclassified sequences</taxon>
        <taxon>metagenomes</taxon>
        <taxon>ecological metagenomes</taxon>
    </lineage>
</organism>
<evidence type="ECO:0008006" key="3">
    <source>
        <dbReference type="Google" id="ProtNLM"/>
    </source>
</evidence>
<proteinExistence type="predicted"/>
<evidence type="ECO:0000313" key="2">
    <source>
        <dbReference type="EMBL" id="GAG35570.1"/>
    </source>
</evidence>
<dbReference type="InterPro" id="IPR011989">
    <property type="entry name" value="ARM-like"/>
</dbReference>
<reference evidence="2" key="1">
    <citation type="journal article" date="2014" name="Front. Microbiol.">
        <title>High frequency of phylogenetically diverse reductive dehalogenase-homologous genes in deep subseafloor sedimentary metagenomes.</title>
        <authorList>
            <person name="Kawai M."/>
            <person name="Futagami T."/>
            <person name="Toyoda A."/>
            <person name="Takaki Y."/>
            <person name="Nishi S."/>
            <person name="Hori S."/>
            <person name="Arai W."/>
            <person name="Tsubouchi T."/>
            <person name="Morono Y."/>
            <person name="Uchiyama I."/>
            <person name="Ito T."/>
            <person name="Fujiyama A."/>
            <person name="Inagaki F."/>
            <person name="Takami H."/>
        </authorList>
    </citation>
    <scope>NUCLEOTIDE SEQUENCE</scope>
    <source>
        <strain evidence="2">Expedition CK06-06</strain>
    </source>
</reference>
<keyword evidence="1" id="KW-1133">Transmembrane helix</keyword>
<dbReference type="AlphaFoldDB" id="X0WXY9"/>
<feature type="transmembrane region" description="Helical" evidence="1">
    <location>
        <begin position="128"/>
        <end position="151"/>
    </location>
</feature>
<feature type="non-terminal residue" evidence="2">
    <location>
        <position position="249"/>
    </location>
</feature>
<feature type="non-terminal residue" evidence="2">
    <location>
        <position position="1"/>
    </location>
</feature>
<accession>X0WXY9</accession>
<dbReference type="InterPro" id="IPR016024">
    <property type="entry name" value="ARM-type_fold"/>
</dbReference>
<dbReference type="EMBL" id="BARS01044379">
    <property type="protein sequence ID" value="GAG35570.1"/>
    <property type="molecule type" value="Genomic_DNA"/>
</dbReference>
<keyword evidence="1" id="KW-0812">Transmembrane</keyword>